<reference evidence="2" key="1">
    <citation type="submission" date="2011-01" db="EMBL/GenBank/DDBJ databases">
        <title>Complete sequence of plasmid of Mesorhizobium ciceri bv. biserrulae WSM1271.</title>
        <authorList>
            <person name="Lucas S."/>
            <person name="Copeland A."/>
            <person name="Lapidus A."/>
            <person name="Cheng J.-F."/>
            <person name="Goodwin L."/>
            <person name="Pitluck S."/>
            <person name="Teshima H."/>
            <person name="Detter J.C."/>
            <person name="Han C."/>
            <person name="Tapia R."/>
            <person name="Land M."/>
            <person name="Hauser L."/>
            <person name="Kyrpides N."/>
            <person name="Ivanova N."/>
            <person name="Nandasena K."/>
            <person name="Reeve W.G."/>
            <person name="Howieson J.G."/>
            <person name="O'Hara G."/>
            <person name="Tiwari R.P."/>
            <person name="Woyke T."/>
        </authorList>
    </citation>
    <scope>NUCLEOTIDE SEQUENCE [LARGE SCALE GENOMIC DNA]</scope>
    <source>
        <strain evidence="2">HAMBI 2942 / LMG 23838 / WSM1271</strain>
        <plasmid evidence="2">Plasmid pMESCI01</plasmid>
    </source>
</reference>
<organism evidence="1 2">
    <name type="scientific">Mesorhizobium ciceri biovar biserrulae (strain HAMBI 2942 / LMG 23838 / WSM1271)</name>
    <dbReference type="NCBI Taxonomy" id="765698"/>
    <lineage>
        <taxon>Bacteria</taxon>
        <taxon>Pseudomonadati</taxon>
        <taxon>Pseudomonadota</taxon>
        <taxon>Alphaproteobacteria</taxon>
        <taxon>Hyphomicrobiales</taxon>
        <taxon>Phyllobacteriaceae</taxon>
        <taxon>Mesorhizobium</taxon>
    </lineage>
</organism>
<accession>E8TPE5</accession>
<proteinExistence type="predicted"/>
<dbReference type="RefSeq" id="WP_013525126.1">
    <property type="nucleotide sequence ID" value="NC_014918.1"/>
</dbReference>
<geneLocation type="plasmid" evidence="1 2">
    <name>pMESCI01</name>
</geneLocation>
<dbReference type="KEGG" id="mci:Mesci_6184"/>
<dbReference type="EMBL" id="CP002448">
    <property type="protein sequence ID" value="ADV15180.1"/>
    <property type="molecule type" value="Genomic_DNA"/>
</dbReference>
<dbReference type="AlphaFoldDB" id="E8TPE5"/>
<dbReference type="HOGENOM" id="CLU_3154665_0_0_5"/>
<sequence length="48" mass="5222">MTAPATRAFRLLSRAPYGWIISLPEQDRPRELLQVAPGGILSLASDEG</sequence>
<keyword evidence="1" id="KW-0614">Plasmid</keyword>
<name>E8TPE5_MESCW</name>
<protein>
    <submittedName>
        <fullName evidence="1">Uncharacterized protein</fullName>
    </submittedName>
</protein>
<gene>
    <name evidence="1" type="ordered locus">Mesci_6184</name>
</gene>
<evidence type="ECO:0000313" key="2">
    <source>
        <dbReference type="Proteomes" id="UP000007471"/>
    </source>
</evidence>
<dbReference type="PATRIC" id="fig|765698.3.peg.129"/>
<evidence type="ECO:0000313" key="1">
    <source>
        <dbReference type="EMBL" id="ADV15180.1"/>
    </source>
</evidence>
<dbReference type="Proteomes" id="UP000007471">
    <property type="component" value="Plasmid pMESCI01"/>
</dbReference>